<name>A0A6J6YJZ9_9ZZZZ</name>
<comment type="subcellular location">
    <subcellularLocation>
        <location evidence="2">Membrane</location>
    </subcellularLocation>
</comment>
<keyword evidence="9" id="KW-0902">Two-component regulatory system</keyword>
<dbReference type="PROSITE" id="PS50885">
    <property type="entry name" value="HAMP"/>
    <property type="match status" value="1"/>
</dbReference>
<dbReference type="GO" id="GO:0000155">
    <property type="term" value="F:phosphorelay sensor kinase activity"/>
    <property type="evidence" value="ECO:0007669"/>
    <property type="project" value="InterPro"/>
</dbReference>
<dbReference type="InterPro" id="IPR036097">
    <property type="entry name" value="HisK_dim/P_sf"/>
</dbReference>
<dbReference type="InterPro" id="IPR003661">
    <property type="entry name" value="HisK_dim/P_dom"/>
</dbReference>
<feature type="domain" description="Histidine kinase" evidence="13">
    <location>
        <begin position="246"/>
        <end position="470"/>
    </location>
</feature>
<dbReference type="Gene3D" id="3.30.565.10">
    <property type="entry name" value="Histidine kinase-like ATPase, C-terminal domain"/>
    <property type="match status" value="1"/>
</dbReference>
<dbReference type="InterPro" id="IPR036890">
    <property type="entry name" value="HATPase_C_sf"/>
</dbReference>
<dbReference type="Gene3D" id="1.10.287.130">
    <property type="match status" value="1"/>
</dbReference>
<dbReference type="CDD" id="cd00075">
    <property type="entry name" value="HATPase"/>
    <property type="match status" value="1"/>
</dbReference>
<comment type="catalytic activity">
    <reaction evidence="1">
        <text>ATP + protein L-histidine = ADP + protein N-phospho-L-histidine.</text>
        <dbReference type="EC" id="2.7.13.3"/>
    </reaction>
</comment>
<proteinExistence type="predicted"/>
<evidence type="ECO:0000259" key="13">
    <source>
        <dbReference type="PROSITE" id="PS50109"/>
    </source>
</evidence>
<dbReference type="SUPFAM" id="SSF47384">
    <property type="entry name" value="Homodimeric domain of signal transducing histidine kinase"/>
    <property type="match status" value="1"/>
</dbReference>
<dbReference type="InterPro" id="IPR004358">
    <property type="entry name" value="Sig_transdc_His_kin-like_C"/>
</dbReference>
<dbReference type="PANTHER" id="PTHR45436">
    <property type="entry name" value="SENSOR HISTIDINE KINASE YKOH"/>
    <property type="match status" value="1"/>
</dbReference>
<dbReference type="SMART" id="SM00387">
    <property type="entry name" value="HATPase_c"/>
    <property type="match status" value="1"/>
</dbReference>
<reference evidence="15" key="1">
    <citation type="submission" date="2020-05" db="EMBL/GenBank/DDBJ databases">
        <authorList>
            <person name="Chiriac C."/>
            <person name="Salcher M."/>
            <person name="Ghai R."/>
            <person name="Kavagutti S V."/>
        </authorList>
    </citation>
    <scope>NUCLEOTIDE SEQUENCE</scope>
</reference>
<feature type="compositionally biased region" description="Polar residues" evidence="11">
    <location>
        <begin position="519"/>
        <end position="532"/>
    </location>
</feature>
<dbReference type="CDD" id="cd06225">
    <property type="entry name" value="HAMP"/>
    <property type="match status" value="1"/>
</dbReference>
<dbReference type="FunFam" id="3.30.565.10:FF:000006">
    <property type="entry name" value="Sensor histidine kinase WalK"/>
    <property type="match status" value="1"/>
</dbReference>
<keyword evidence="5" id="KW-0808">Transferase</keyword>
<dbReference type="PRINTS" id="PR00344">
    <property type="entry name" value="BCTRLSENSOR"/>
</dbReference>
<evidence type="ECO:0000313" key="15">
    <source>
        <dbReference type="EMBL" id="CAB4808633.1"/>
    </source>
</evidence>
<dbReference type="Gene3D" id="6.10.340.10">
    <property type="match status" value="1"/>
</dbReference>
<dbReference type="InterPro" id="IPR005467">
    <property type="entry name" value="His_kinase_dom"/>
</dbReference>
<gene>
    <name evidence="15" type="ORF">UFOPK3004_01088</name>
</gene>
<dbReference type="SUPFAM" id="SSF55874">
    <property type="entry name" value="ATPase domain of HSP90 chaperone/DNA topoisomerase II/histidine kinase"/>
    <property type="match status" value="1"/>
</dbReference>
<keyword evidence="4" id="KW-0597">Phosphoprotein</keyword>
<dbReference type="EC" id="2.7.13.3" evidence="3"/>
<sequence>MVDRMSTELESQEFSSLQVRRMAVASSARSIAIAAAGEQAIITKAGALSPAVQERFLLQDPELQGLATVIARADVRIQFGSWDEAQQLFTPLTDAEFTIDSSGVEPTAGERRDPISSGSEVVVLGGTSTVGAMEITLVQPLSTRVTRIAQITSLVLIVGIFALLLTIFFASLAAQRFAKPVRLLSETATRIGDGDLSARVPTGNEVAANVEMEALLGQFNRMAGRLEGTVAALRRERDRGQEHLADVSHELRTPLAALRAFVDLLDESASTDAATRKRLLAEAGNQLERMDALTANILELSRFDAGIARPHFADGDLRSSVRAAIEQAAAGARRRGVALDERLPARRVMVRHDATLVGQAVANLVANALKFTPRGGSVSVAVRPLATGAATITISDNGVGISAEELPRIFDRFYRGTEGLAAARKATRASGSGLGLAIVKSIVDMHAGRIVVESLIGSGTSFTLTLPSDPELIADEAVEPAPAPQGPASLISVGRRAAALLGEVAKTSLRLRQVLRADASSSTLEPQGTTPDATALDDGAAKSTKEKT</sequence>
<evidence type="ECO:0000256" key="12">
    <source>
        <dbReference type="SAM" id="Phobius"/>
    </source>
</evidence>
<evidence type="ECO:0000256" key="7">
    <source>
        <dbReference type="ARBA" id="ARBA00022777"/>
    </source>
</evidence>
<evidence type="ECO:0000256" key="2">
    <source>
        <dbReference type="ARBA" id="ARBA00004370"/>
    </source>
</evidence>
<dbReference type="CDD" id="cd00082">
    <property type="entry name" value="HisKA"/>
    <property type="match status" value="1"/>
</dbReference>
<evidence type="ECO:0000256" key="1">
    <source>
        <dbReference type="ARBA" id="ARBA00000085"/>
    </source>
</evidence>
<dbReference type="PROSITE" id="PS50109">
    <property type="entry name" value="HIS_KIN"/>
    <property type="match status" value="1"/>
</dbReference>
<dbReference type="Pfam" id="PF00512">
    <property type="entry name" value="HisKA"/>
    <property type="match status" value="1"/>
</dbReference>
<feature type="domain" description="HAMP" evidence="14">
    <location>
        <begin position="175"/>
        <end position="231"/>
    </location>
</feature>
<evidence type="ECO:0000256" key="3">
    <source>
        <dbReference type="ARBA" id="ARBA00012438"/>
    </source>
</evidence>
<keyword evidence="10 12" id="KW-0472">Membrane</keyword>
<accession>A0A6J6YJZ9</accession>
<keyword evidence="7" id="KW-0418">Kinase</keyword>
<organism evidence="15">
    <name type="scientific">freshwater metagenome</name>
    <dbReference type="NCBI Taxonomy" id="449393"/>
    <lineage>
        <taxon>unclassified sequences</taxon>
        <taxon>metagenomes</taxon>
        <taxon>ecological metagenomes</taxon>
    </lineage>
</organism>
<evidence type="ECO:0000256" key="5">
    <source>
        <dbReference type="ARBA" id="ARBA00022679"/>
    </source>
</evidence>
<dbReference type="GO" id="GO:0016020">
    <property type="term" value="C:membrane"/>
    <property type="evidence" value="ECO:0007669"/>
    <property type="project" value="UniProtKB-SubCell"/>
</dbReference>
<feature type="compositionally biased region" description="Basic and acidic residues" evidence="11">
    <location>
        <begin position="539"/>
        <end position="548"/>
    </location>
</feature>
<dbReference type="SUPFAM" id="SSF158472">
    <property type="entry name" value="HAMP domain-like"/>
    <property type="match status" value="1"/>
</dbReference>
<evidence type="ECO:0000256" key="9">
    <source>
        <dbReference type="ARBA" id="ARBA00023012"/>
    </source>
</evidence>
<protein>
    <recommendedName>
        <fullName evidence="3">histidine kinase</fullName>
        <ecNumber evidence="3">2.7.13.3</ecNumber>
    </recommendedName>
</protein>
<dbReference type="SMART" id="SM00304">
    <property type="entry name" value="HAMP"/>
    <property type="match status" value="1"/>
</dbReference>
<feature type="transmembrane region" description="Helical" evidence="12">
    <location>
        <begin position="154"/>
        <end position="174"/>
    </location>
</feature>
<evidence type="ECO:0000256" key="8">
    <source>
        <dbReference type="ARBA" id="ARBA00022989"/>
    </source>
</evidence>
<dbReference type="PANTHER" id="PTHR45436:SF5">
    <property type="entry name" value="SENSOR HISTIDINE KINASE TRCS"/>
    <property type="match status" value="1"/>
</dbReference>
<evidence type="ECO:0000256" key="6">
    <source>
        <dbReference type="ARBA" id="ARBA00022692"/>
    </source>
</evidence>
<dbReference type="InterPro" id="IPR003594">
    <property type="entry name" value="HATPase_dom"/>
</dbReference>
<evidence type="ECO:0000256" key="11">
    <source>
        <dbReference type="SAM" id="MobiDB-lite"/>
    </source>
</evidence>
<evidence type="ECO:0000259" key="14">
    <source>
        <dbReference type="PROSITE" id="PS50885"/>
    </source>
</evidence>
<dbReference type="SMART" id="SM00388">
    <property type="entry name" value="HisKA"/>
    <property type="match status" value="1"/>
</dbReference>
<evidence type="ECO:0000256" key="4">
    <source>
        <dbReference type="ARBA" id="ARBA00022553"/>
    </source>
</evidence>
<dbReference type="InterPro" id="IPR050428">
    <property type="entry name" value="TCS_sensor_his_kinase"/>
</dbReference>
<keyword evidence="8 12" id="KW-1133">Transmembrane helix</keyword>
<dbReference type="Pfam" id="PF00672">
    <property type="entry name" value="HAMP"/>
    <property type="match status" value="1"/>
</dbReference>
<dbReference type="InterPro" id="IPR003660">
    <property type="entry name" value="HAMP_dom"/>
</dbReference>
<keyword evidence="6 12" id="KW-0812">Transmembrane</keyword>
<dbReference type="AlphaFoldDB" id="A0A6J6YJZ9"/>
<evidence type="ECO:0000256" key="10">
    <source>
        <dbReference type="ARBA" id="ARBA00023136"/>
    </source>
</evidence>
<feature type="region of interest" description="Disordered" evidence="11">
    <location>
        <begin position="517"/>
        <end position="548"/>
    </location>
</feature>
<dbReference type="EMBL" id="CAFAAL010000096">
    <property type="protein sequence ID" value="CAB4808633.1"/>
    <property type="molecule type" value="Genomic_DNA"/>
</dbReference>
<dbReference type="Pfam" id="PF02518">
    <property type="entry name" value="HATPase_c"/>
    <property type="match status" value="1"/>
</dbReference>